<protein>
    <submittedName>
        <fullName evidence="3">Uncharacterized protein</fullName>
    </submittedName>
</protein>
<evidence type="ECO:0000256" key="1">
    <source>
        <dbReference type="SAM" id="MobiDB-lite"/>
    </source>
</evidence>
<evidence type="ECO:0000256" key="2">
    <source>
        <dbReference type="SAM" id="Phobius"/>
    </source>
</evidence>
<feature type="transmembrane region" description="Helical" evidence="2">
    <location>
        <begin position="38"/>
        <end position="56"/>
    </location>
</feature>
<accession>A0A1I7B9N8</accession>
<keyword evidence="2" id="KW-0812">Transmembrane</keyword>
<dbReference type="EMBL" id="FPAT01000010">
    <property type="protein sequence ID" value="SFT83864.1"/>
    <property type="molecule type" value="Genomic_DNA"/>
</dbReference>
<dbReference type="RefSeq" id="WP_175530144.1">
    <property type="nucleotide sequence ID" value="NZ_FPAT01000010.1"/>
</dbReference>
<proteinExistence type="predicted"/>
<sequence>MTVLGYAAVLATERQPLVMVVAQDSGPGVQEEGVGKSTPLALFLILVLLIAVVFLARSMTRRLGKVSTRFDEQRAAAAAPKRVKRAEAARLARQQEAGVADGAAERTEDSDSSAVSEEPGRHPGPEASGPEAPGGGLPDDNAPTDDSAGDDAAERRERGRAD</sequence>
<dbReference type="AlphaFoldDB" id="A0A1I7B9N8"/>
<reference evidence="4" key="1">
    <citation type="submission" date="2016-10" db="EMBL/GenBank/DDBJ databases">
        <authorList>
            <person name="Varghese N."/>
            <person name="Submissions S."/>
        </authorList>
    </citation>
    <scope>NUCLEOTIDE SEQUENCE [LARGE SCALE GENOMIC DNA]</scope>
    <source>
        <strain evidence="4">DSM 45501</strain>
    </source>
</reference>
<dbReference type="Proteomes" id="UP000199165">
    <property type="component" value="Unassembled WGS sequence"/>
</dbReference>
<name>A0A1I7B9N8_9ACTN</name>
<feature type="compositionally biased region" description="Basic and acidic residues" evidence="1">
    <location>
        <begin position="152"/>
        <end position="162"/>
    </location>
</feature>
<keyword evidence="2" id="KW-0472">Membrane</keyword>
<gene>
    <name evidence="3" type="ORF">SAMN04487904_11052</name>
</gene>
<evidence type="ECO:0000313" key="3">
    <source>
        <dbReference type="EMBL" id="SFT83864.1"/>
    </source>
</evidence>
<keyword evidence="4" id="KW-1185">Reference proteome</keyword>
<evidence type="ECO:0000313" key="4">
    <source>
        <dbReference type="Proteomes" id="UP000199165"/>
    </source>
</evidence>
<organism evidence="3 4">
    <name type="scientific">Actinopolyspora righensis</name>
    <dbReference type="NCBI Taxonomy" id="995060"/>
    <lineage>
        <taxon>Bacteria</taxon>
        <taxon>Bacillati</taxon>
        <taxon>Actinomycetota</taxon>
        <taxon>Actinomycetes</taxon>
        <taxon>Actinopolysporales</taxon>
        <taxon>Actinopolysporaceae</taxon>
        <taxon>Actinopolyspora</taxon>
        <taxon>Actinopolyspora alba group</taxon>
    </lineage>
</organism>
<feature type="region of interest" description="Disordered" evidence="1">
    <location>
        <begin position="67"/>
        <end position="162"/>
    </location>
</feature>
<dbReference type="STRING" id="995060.SAMN04487904_11052"/>
<keyword evidence="2" id="KW-1133">Transmembrane helix</keyword>